<reference evidence="1" key="2">
    <citation type="journal article" date="2015" name="Fish Shellfish Immunol.">
        <title>Early steps in the European eel (Anguilla anguilla)-Vibrio vulnificus interaction in the gills: Role of the RtxA13 toxin.</title>
        <authorList>
            <person name="Callol A."/>
            <person name="Pajuelo D."/>
            <person name="Ebbesson L."/>
            <person name="Teles M."/>
            <person name="MacKenzie S."/>
            <person name="Amaro C."/>
        </authorList>
    </citation>
    <scope>NUCLEOTIDE SEQUENCE</scope>
</reference>
<dbReference type="EMBL" id="GBXM01016619">
    <property type="protein sequence ID" value="JAH91958.1"/>
    <property type="molecule type" value="Transcribed_RNA"/>
</dbReference>
<protein>
    <submittedName>
        <fullName evidence="1">Uncharacterized protein</fullName>
    </submittedName>
</protein>
<sequence length="71" mass="8209">MLSPTLKIIDWYISLYRSMDRPIGVNISYCIKRNPLRTINAIKANILNYFANLNRVNDTAKAVDRFTVKSC</sequence>
<proteinExistence type="predicted"/>
<organism evidence="1">
    <name type="scientific">Anguilla anguilla</name>
    <name type="common">European freshwater eel</name>
    <name type="synonym">Muraena anguilla</name>
    <dbReference type="NCBI Taxonomy" id="7936"/>
    <lineage>
        <taxon>Eukaryota</taxon>
        <taxon>Metazoa</taxon>
        <taxon>Chordata</taxon>
        <taxon>Craniata</taxon>
        <taxon>Vertebrata</taxon>
        <taxon>Euteleostomi</taxon>
        <taxon>Actinopterygii</taxon>
        <taxon>Neopterygii</taxon>
        <taxon>Teleostei</taxon>
        <taxon>Anguilliformes</taxon>
        <taxon>Anguillidae</taxon>
        <taxon>Anguilla</taxon>
    </lineage>
</organism>
<name>A0A0E9WR68_ANGAN</name>
<evidence type="ECO:0000313" key="1">
    <source>
        <dbReference type="EMBL" id="JAH91958.1"/>
    </source>
</evidence>
<accession>A0A0E9WR68</accession>
<reference evidence="1" key="1">
    <citation type="submission" date="2014-11" db="EMBL/GenBank/DDBJ databases">
        <authorList>
            <person name="Amaro Gonzalez C."/>
        </authorList>
    </citation>
    <scope>NUCLEOTIDE SEQUENCE</scope>
</reference>
<dbReference type="AlphaFoldDB" id="A0A0E9WR68"/>